<evidence type="ECO:0000313" key="1">
    <source>
        <dbReference type="EMBL" id="KAL0423274.1"/>
    </source>
</evidence>
<sequence length="155" mass="17261">MNGALAQVVDAHMGHDLLQPYTTSEVTKALFQMAPLKSPGPDDKIISPSQYAFVPGWLISDNILLAFELNHFLNNKTQGRQGWMALKLDVSKAYDKVEWSFLEQVSSQSSQAVKDMLEIYKSASGEEINFAKSVVAFSRNTDELSCQFIVSHVTM</sequence>
<evidence type="ECO:0008006" key="2">
    <source>
        <dbReference type="Google" id="ProtNLM"/>
    </source>
</evidence>
<gene>
    <name evidence="1" type="ORF">Sradi_0862200</name>
</gene>
<reference evidence="1" key="1">
    <citation type="submission" date="2020-06" db="EMBL/GenBank/DDBJ databases">
        <authorList>
            <person name="Li T."/>
            <person name="Hu X."/>
            <person name="Zhang T."/>
            <person name="Song X."/>
            <person name="Zhang H."/>
            <person name="Dai N."/>
            <person name="Sheng W."/>
            <person name="Hou X."/>
            <person name="Wei L."/>
        </authorList>
    </citation>
    <scope>NUCLEOTIDE SEQUENCE</scope>
    <source>
        <strain evidence="1">G02</strain>
        <tissue evidence="1">Leaf</tissue>
    </source>
</reference>
<comment type="caution">
    <text evidence="1">The sequence shown here is derived from an EMBL/GenBank/DDBJ whole genome shotgun (WGS) entry which is preliminary data.</text>
</comment>
<dbReference type="EMBL" id="JACGWJ010000004">
    <property type="protein sequence ID" value="KAL0423274.1"/>
    <property type="molecule type" value="Genomic_DNA"/>
</dbReference>
<name>A0AAW2V1F5_SESRA</name>
<accession>A0AAW2V1F5</accession>
<organism evidence="1">
    <name type="scientific">Sesamum radiatum</name>
    <name type="common">Black benniseed</name>
    <dbReference type="NCBI Taxonomy" id="300843"/>
    <lineage>
        <taxon>Eukaryota</taxon>
        <taxon>Viridiplantae</taxon>
        <taxon>Streptophyta</taxon>
        <taxon>Embryophyta</taxon>
        <taxon>Tracheophyta</taxon>
        <taxon>Spermatophyta</taxon>
        <taxon>Magnoliopsida</taxon>
        <taxon>eudicotyledons</taxon>
        <taxon>Gunneridae</taxon>
        <taxon>Pentapetalae</taxon>
        <taxon>asterids</taxon>
        <taxon>lamiids</taxon>
        <taxon>Lamiales</taxon>
        <taxon>Pedaliaceae</taxon>
        <taxon>Sesamum</taxon>
    </lineage>
</organism>
<reference evidence="1" key="2">
    <citation type="journal article" date="2024" name="Plant">
        <title>Genomic evolution and insights into agronomic trait innovations of Sesamum species.</title>
        <authorList>
            <person name="Miao H."/>
            <person name="Wang L."/>
            <person name="Qu L."/>
            <person name="Liu H."/>
            <person name="Sun Y."/>
            <person name="Le M."/>
            <person name="Wang Q."/>
            <person name="Wei S."/>
            <person name="Zheng Y."/>
            <person name="Lin W."/>
            <person name="Duan Y."/>
            <person name="Cao H."/>
            <person name="Xiong S."/>
            <person name="Wang X."/>
            <person name="Wei L."/>
            <person name="Li C."/>
            <person name="Ma Q."/>
            <person name="Ju M."/>
            <person name="Zhao R."/>
            <person name="Li G."/>
            <person name="Mu C."/>
            <person name="Tian Q."/>
            <person name="Mei H."/>
            <person name="Zhang T."/>
            <person name="Gao T."/>
            <person name="Zhang H."/>
        </authorList>
    </citation>
    <scope>NUCLEOTIDE SEQUENCE</scope>
    <source>
        <strain evidence="1">G02</strain>
    </source>
</reference>
<proteinExistence type="predicted"/>
<protein>
    <recommendedName>
        <fullName evidence="2">Reverse transcriptase</fullName>
    </recommendedName>
</protein>
<dbReference type="AlphaFoldDB" id="A0AAW2V1F5"/>